<name>A0A8X6UA24_NEPPI</name>
<dbReference type="Proteomes" id="UP000887013">
    <property type="component" value="Unassembled WGS sequence"/>
</dbReference>
<organism evidence="2 3">
    <name type="scientific">Nephila pilipes</name>
    <name type="common">Giant wood spider</name>
    <name type="synonym">Nephila maculata</name>
    <dbReference type="NCBI Taxonomy" id="299642"/>
    <lineage>
        <taxon>Eukaryota</taxon>
        <taxon>Metazoa</taxon>
        <taxon>Ecdysozoa</taxon>
        <taxon>Arthropoda</taxon>
        <taxon>Chelicerata</taxon>
        <taxon>Arachnida</taxon>
        <taxon>Araneae</taxon>
        <taxon>Araneomorphae</taxon>
        <taxon>Entelegynae</taxon>
        <taxon>Araneoidea</taxon>
        <taxon>Nephilidae</taxon>
        <taxon>Nephila</taxon>
    </lineage>
</organism>
<evidence type="ECO:0000313" key="3">
    <source>
        <dbReference type="Proteomes" id="UP000887013"/>
    </source>
</evidence>
<sequence>MFPQKPKSRESYPDSNFRIVAHSSLKLSFPREQKNNLLKNTQTDTKISVRKGDDSKRKKDSILQRGKLIPYFKLDLGYLKIKRFAELCYGKHLSTRNFAFIRGGKPQLRMRRGWRAKTEYTIFFRKLHIQQINARNSWR</sequence>
<gene>
    <name evidence="2" type="ORF">NPIL_37261</name>
</gene>
<feature type="region of interest" description="Disordered" evidence="1">
    <location>
        <begin position="31"/>
        <end position="58"/>
    </location>
</feature>
<feature type="compositionally biased region" description="Polar residues" evidence="1">
    <location>
        <begin position="35"/>
        <end position="46"/>
    </location>
</feature>
<dbReference type="AlphaFoldDB" id="A0A8X6UA24"/>
<keyword evidence="3" id="KW-1185">Reference proteome</keyword>
<dbReference type="EMBL" id="BMAW01124559">
    <property type="protein sequence ID" value="GFU08410.1"/>
    <property type="molecule type" value="Genomic_DNA"/>
</dbReference>
<evidence type="ECO:0000313" key="2">
    <source>
        <dbReference type="EMBL" id="GFU08410.1"/>
    </source>
</evidence>
<accession>A0A8X6UA24</accession>
<reference evidence="2" key="1">
    <citation type="submission" date="2020-08" db="EMBL/GenBank/DDBJ databases">
        <title>Multicomponent nature underlies the extraordinary mechanical properties of spider dragline silk.</title>
        <authorList>
            <person name="Kono N."/>
            <person name="Nakamura H."/>
            <person name="Mori M."/>
            <person name="Yoshida Y."/>
            <person name="Ohtoshi R."/>
            <person name="Malay A.D."/>
            <person name="Moran D.A.P."/>
            <person name="Tomita M."/>
            <person name="Numata K."/>
            <person name="Arakawa K."/>
        </authorList>
    </citation>
    <scope>NUCLEOTIDE SEQUENCE</scope>
</reference>
<protein>
    <submittedName>
        <fullName evidence="2">Uncharacterized protein</fullName>
    </submittedName>
</protein>
<proteinExistence type="predicted"/>
<comment type="caution">
    <text evidence="2">The sequence shown here is derived from an EMBL/GenBank/DDBJ whole genome shotgun (WGS) entry which is preliminary data.</text>
</comment>
<evidence type="ECO:0000256" key="1">
    <source>
        <dbReference type="SAM" id="MobiDB-lite"/>
    </source>
</evidence>